<proteinExistence type="predicted"/>
<dbReference type="Gene3D" id="1.10.260.40">
    <property type="entry name" value="lambda repressor-like DNA-binding domains"/>
    <property type="match status" value="1"/>
</dbReference>
<dbReference type="NCBIfam" id="TIGR04111">
    <property type="entry name" value="BcepMu_gp16"/>
    <property type="match status" value="1"/>
</dbReference>
<protein>
    <submittedName>
        <fullName evidence="1">Phage-associated protein, BcepMu gp16 family</fullName>
    </submittedName>
</protein>
<evidence type="ECO:0000313" key="2">
    <source>
        <dbReference type="EMBL" id="VFK35207.1"/>
    </source>
</evidence>
<dbReference type="GO" id="GO:0003677">
    <property type="term" value="F:DNA binding"/>
    <property type="evidence" value="ECO:0007669"/>
    <property type="project" value="InterPro"/>
</dbReference>
<evidence type="ECO:0000313" key="1">
    <source>
        <dbReference type="EMBL" id="VFK21646.1"/>
    </source>
</evidence>
<sequence length="44" mass="4832">MTEQEIREAFRQTGISIAAWANANGFAPNLVYDVLAGRRPAIRG</sequence>
<gene>
    <name evidence="1" type="ORF">BECKLPF1236A_GA0070988_103115</name>
    <name evidence="2" type="ORF">BECKLPF1236C_GA0070990_103444</name>
</gene>
<name>A0A450WX87_9GAMM</name>
<dbReference type="InterPro" id="IPR026365">
    <property type="entry name" value="BcepMu_gp16"/>
</dbReference>
<dbReference type="EMBL" id="CAADFM010000311">
    <property type="protein sequence ID" value="VFK21646.1"/>
    <property type="molecule type" value="Genomic_DNA"/>
</dbReference>
<dbReference type="AlphaFoldDB" id="A0A450WX87"/>
<reference evidence="1" key="1">
    <citation type="submission" date="2019-02" db="EMBL/GenBank/DDBJ databases">
        <authorList>
            <person name="Gruber-Vodicka R. H."/>
            <person name="Seah K. B. B."/>
        </authorList>
    </citation>
    <scope>NUCLEOTIDE SEQUENCE</scope>
    <source>
        <strain evidence="1">BECK_S312</strain>
        <strain evidence="2">BECK_S426</strain>
    </source>
</reference>
<accession>A0A450WX87</accession>
<organism evidence="1">
    <name type="scientific">Candidatus Kentrum sp. LPFa</name>
    <dbReference type="NCBI Taxonomy" id="2126335"/>
    <lineage>
        <taxon>Bacteria</taxon>
        <taxon>Pseudomonadati</taxon>
        <taxon>Pseudomonadota</taxon>
        <taxon>Gammaproteobacteria</taxon>
        <taxon>Candidatus Kentrum</taxon>
    </lineage>
</organism>
<dbReference type="EMBL" id="CAADFP010000344">
    <property type="protein sequence ID" value="VFK35207.1"/>
    <property type="molecule type" value="Genomic_DNA"/>
</dbReference>
<dbReference type="InterPro" id="IPR010982">
    <property type="entry name" value="Lambda_DNA-bd_dom_sf"/>
</dbReference>